<gene>
    <name evidence="2" type="ORF">Pa4123_25270</name>
</gene>
<dbReference type="PROSITE" id="PS50943">
    <property type="entry name" value="HTH_CROC1"/>
    <property type="match status" value="1"/>
</dbReference>
<dbReference type="SUPFAM" id="SSF47413">
    <property type="entry name" value="lambda repressor-like DNA-binding domains"/>
    <property type="match status" value="1"/>
</dbReference>
<dbReference type="CDD" id="cd00093">
    <property type="entry name" value="HTH_XRE"/>
    <property type="match status" value="1"/>
</dbReference>
<dbReference type="Gene3D" id="1.10.260.40">
    <property type="entry name" value="lambda repressor-like DNA-binding domains"/>
    <property type="match status" value="1"/>
</dbReference>
<accession>A0ABQ5QTC2</accession>
<evidence type="ECO:0000313" key="3">
    <source>
        <dbReference type="Proteomes" id="UP001144280"/>
    </source>
</evidence>
<evidence type="ECO:0000259" key="1">
    <source>
        <dbReference type="PROSITE" id="PS50943"/>
    </source>
</evidence>
<dbReference type="InterPro" id="IPR001387">
    <property type="entry name" value="Cro/C1-type_HTH"/>
</dbReference>
<dbReference type="SMART" id="SM00530">
    <property type="entry name" value="HTH_XRE"/>
    <property type="match status" value="1"/>
</dbReference>
<name>A0ABQ5QTC2_9ACTN</name>
<dbReference type="Proteomes" id="UP001144280">
    <property type="component" value="Unassembled WGS sequence"/>
</dbReference>
<feature type="domain" description="HTH cro/C1-type" evidence="1">
    <location>
        <begin position="25"/>
        <end position="79"/>
    </location>
</feature>
<sequence length="84" mass="9309">MEDDLPLLPGFREMAIRRRELLAQLAEQRRAAGLSQAEVAVRMGTSQPAVARLEAGEVDVRMSTVERYAAAVGVRLEMRLHPPP</sequence>
<dbReference type="Pfam" id="PF13560">
    <property type="entry name" value="HTH_31"/>
    <property type="match status" value="1"/>
</dbReference>
<comment type="caution">
    <text evidence="2">The sequence shown here is derived from an EMBL/GenBank/DDBJ whole genome shotgun (WGS) entry which is preliminary data.</text>
</comment>
<organism evidence="2 3">
    <name type="scientific">Phytohabitans aurantiacus</name>
    <dbReference type="NCBI Taxonomy" id="3016789"/>
    <lineage>
        <taxon>Bacteria</taxon>
        <taxon>Bacillati</taxon>
        <taxon>Actinomycetota</taxon>
        <taxon>Actinomycetes</taxon>
        <taxon>Micromonosporales</taxon>
        <taxon>Micromonosporaceae</taxon>
    </lineage>
</organism>
<dbReference type="InterPro" id="IPR010982">
    <property type="entry name" value="Lambda_DNA-bd_dom_sf"/>
</dbReference>
<dbReference type="EMBL" id="BSDI01000009">
    <property type="protein sequence ID" value="GLH97252.1"/>
    <property type="molecule type" value="Genomic_DNA"/>
</dbReference>
<protein>
    <recommendedName>
        <fullName evidence="1">HTH cro/C1-type domain-containing protein</fullName>
    </recommendedName>
</protein>
<keyword evidence="3" id="KW-1185">Reference proteome</keyword>
<evidence type="ECO:0000313" key="2">
    <source>
        <dbReference type="EMBL" id="GLH97252.1"/>
    </source>
</evidence>
<reference evidence="2" key="1">
    <citation type="submission" date="2022-12" db="EMBL/GenBank/DDBJ databases">
        <title>New Phytohabitans aurantiacus sp. RD004123 nov., an actinomycete isolated from soil.</title>
        <authorList>
            <person name="Triningsih D.W."/>
            <person name="Harunari E."/>
            <person name="Igarashi Y."/>
        </authorList>
    </citation>
    <scope>NUCLEOTIDE SEQUENCE</scope>
    <source>
        <strain evidence="2">RD004123</strain>
    </source>
</reference>
<dbReference type="RefSeq" id="WP_281894937.1">
    <property type="nucleotide sequence ID" value="NZ_BSDI01000009.1"/>
</dbReference>
<proteinExistence type="predicted"/>